<dbReference type="SMART" id="SM00862">
    <property type="entry name" value="Trans_reg_C"/>
    <property type="match status" value="1"/>
</dbReference>
<keyword evidence="9" id="KW-1185">Reference proteome</keyword>
<dbReference type="OrthoDB" id="1646152at2"/>
<evidence type="ECO:0000256" key="5">
    <source>
        <dbReference type="ARBA" id="ARBA00023125"/>
    </source>
</evidence>
<dbReference type="InterPro" id="IPR001867">
    <property type="entry name" value="OmpR/PhoB-type_DNA-bd"/>
</dbReference>
<accession>A0A0D8I6H8</accession>
<dbReference type="CDD" id="cd17574">
    <property type="entry name" value="REC_OmpR"/>
    <property type="match status" value="1"/>
</dbReference>
<evidence type="ECO:0000256" key="1">
    <source>
        <dbReference type="ARBA" id="ARBA00018672"/>
    </source>
</evidence>
<keyword evidence="3" id="KW-0902">Two-component regulatory system</keyword>
<evidence type="ECO:0000256" key="7">
    <source>
        <dbReference type="ARBA" id="ARBA00024867"/>
    </source>
</evidence>
<dbReference type="GO" id="GO:0005829">
    <property type="term" value="C:cytosol"/>
    <property type="evidence" value="ECO:0007669"/>
    <property type="project" value="TreeGrafter"/>
</dbReference>
<evidence type="ECO:0000313" key="9">
    <source>
        <dbReference type="Proteomes" id="UP000035704"/>
    </source>
</evidence>
<dbReference type="SMART" id="SM00448">
    <property type="entry name" value="REC"/>
    <property type="match status" value="1"/>
</dbReference>
<dbReference type="InterPro" id="IPR039420">
    <property type="entry name" value="WalR-like"/>
</dbReference>
<dbReference type="EMBL" id="CP009687">
    <property type="protein sequence ID" value="AKL95775.1"/>
    <property type="molecule type" value="Genomic_DNA"/>
</dbReference>
<evidence type="ECO:0000256" key="3">
    <source>
        <dbReference type="ARBA" id="ARBA00023012"/>
    </source>
</evidence>
<dbReference type="PANTHER" id="PTHR48111:SF40">
    <property type="entry name" value="PHOSPHATE REGULON TRANSCRIPTIONAL REGULATORY PROTEIN PHOB"/>
    <property type="match status" value="1"/>
</dbReference>
<keyword evidence="2" id="KW-0597">Phosphoprotein</keyword>
<evidence type="ECO:0000256" key="2">
    <source>
        <dbReference type="ARBA" id="ARBA00022553"/>
    </source>
</evidence>
<dbReference type="PANTHER" id="PTHR48111">
    <property type="entry name" value="REGULATOR OF RPOS"/>
    <property type="match status" value="1"/>
</dbReference>
<evidence type="ECO:0000313" key="8">
    <source>
        <dbReference type="EMBL" id="AKL95775.1"/>
    </source>
</evidence>
<dbReference type="PROSITE" id="PS51755">
    <property type="entry name" value="OMPR_PHOB"/>
    <property type="match status" value="1"/>
</dbReference>
<dbReference type="AlphaFoldDB" id="A0A0D8I6H8"/>
<dbReference type="GO" id="GO:0000156">
    <property type="term" value="F:phosphorelay response regulator activity"/>
    <property type="evidence" value="ECO:0007669"/>
    <property type="project" value="TreeGrafter"/>
</dbReference>
<dbReference type="Proteomes" id="UP000035704">
    <property type="component" value="Chromosome"/>
</dbReference>
<proteinExistence type="predicted"/>
<dbReference type="SUPFAM" id="SSF52172">
    <property type="entry name" value="CheY-like"/>
    <property type="match status" value="1"/>
</dbReference>
<dbReference type="RefSeq" id="WP_044826282.1">
    <property type="nucleotide sequence ID" value="NZ_CP009687.1"/>
</dbReference>
<evidence type="ECO:0000256" key="4">
    <source>
        <dbReference type="ARBA" id="ARBA00023015"/>
    </source>
</evidence>
<dbReference type="GO" id="GO:0000976">
    <property type="term" value="F:transcription cis-regulatory region binding"/>
    <property type="evidence" value="ECO:0007669"/>
    <property type="project" value="TreeGrafter"/>
</dbReference>
<keyword evidence="5" id="KW-0238">DNA-binding</keyword>
<evidence type="ECO:0000256" key="6">
    <source>
        <dbReference type="ARBA" id="ARBA00023163"/>
    </source>
</evidence>
<organism evidence="8 9">
    <name type="scientific">Clostridium aceticum</name>
    <dbReference type="NCBI Taxonomy" id="84022"/>
    <lineage>
        <taxon>Bacteria</taxon>
        <taxon>Bacillati</taxon>
        <taxon>Bacillota</taxon>
        <taxon>Clostridia</taxon>
        <taxon>Eubacteriales</taxon>
        <taxon>Clostridiaceae</taxon>
        <taxon>Clostridium</taxon>
    </lineage>
</organism>
<dbReference type="GO" id="GO:0032993">
    <property type="term" value="C:protein-DNA complex"/>
    <property type="evidence" value="ECO:0007669"/>
    <property type="project" value="TreeGrafter"/>
</dbReference>
<keyword evidence="4" id="KW-0805">Transcription regulation</keyword>
<dbReference type="InterPro" id="IPR036388">
    <property type="entry name" value="WH-like_DNA-bd_sf"/>
</dbReference>
<dbReference type="CDD" id="cd00383">
    <property type="entry name" value="trans_reg_C"/>
    <property type="match status" value="1"/>
</dbReference>
<dbReference type="PATRIC" id="fig|84022.5.peg.2187"/>
<keyword evidence="6" id="KW-0804">Transcription</keyword>
<dbReference type="STRING" id="84022.CACET_c23290"/>
<dbReference type="PROSITE" id="PS50110">
    <property type="entry name" value="RESPONSE_REGULATORY"/>
    <property type="match status" value="1"/>
</dbReference>
<dbReference type="Gene3D" id="1.10.10.10">
    <property type="entry name" value="Winged helix-like DNA-binding domain superfamily/Winged helix DNA-binding domain"/>
    <property type="match status" value="1"/>
</dbReference>
<protein>
    <recommendedName>
        <fullName evidence="1">Stage 0 sporulation protein A homolog</fullName>
    </recommendedName>
</protein>
<gene>
    <name evidence="8" type="primary">phoB</name>
    <name evidence="8" type="ORF">CACET_c23290</name>
</gene>
<sequence>MIKVLLVEDDELVAKIILYYLEQAETYEVIWAKTGSEAYANARDKFDVILLDILLPDVNGVDLCSRLTEWHDCPIIFISCLDCSDTIVQALERGGDDFIVKPFDNKILEARIKANLRRANKLPNKTKNILECAGFKLDANRHIVVKEEGELKLSSTEFKILSFLMINPGKYYTPKELYYKIWGAKSYGDARTVIVHIHNIRNKIEEDVNSPRFLKMEWGQGYYFDPKGKVN</sequence>
<reference evidence="8 9" key="1">
    <citation type="submission" date="2014-10" db="EMBL/GenBank/DDBJ databases">
        <title>Genome sequence of Clostridium aceticum DSM 1496.</title>
        <authorList>
            <person name="Poehlein A."/>
            <person name="Schiel-Bengelsdorf B."/>
            <person name="Gottschalk G."/>
            <person name="Duerre P."/>
            <person name="Daniel R."/>
        </authorList>
    </citation>
    <scope>NUCLEOTIDE SEQUENCE [LARGE SCALE GENOMIC DNA]</scope>
    <source>
        <strain evidence="8 9">DSM 1496</strain>
    </source>
</reference>
<dbReference type="Pfam" id="PF00486">
    <property type="entry name" value="Trans_reg_C"/>
    <property type="match status" value="1"/>
</dbReference>
<dbReference type="Gene3D" id="3.40.50.2300">
    <property type="match status" value="1"/>
</dbReference>
<dbReference type="InterPro" id="IPR011006">
    <property type="entry name" value="CheY-like_superfamily"/>
</dbReference>
<comment type="function">
    <text evidence="7">May play the central regulatory role in sporulation. It may be an element of the effector pathway responsible for the activation of sporulation genes in response to nutritional stress. Spo0A may act in concert with spo0H (a sigma factor) to control the expression of some genes that are critical to the sporulation process.</text>
</comment>
<dbReference type="Pfam" id="PF00072">
    <property type="entry name" value="Response_reg"/>
    <property type="match status" value="1"/>
</dbReference>
<dbReference type="GO" id="GO:0006355">
    <property type="term" value="P:regulation of DNA-templated transcription"/>
    <property type="evidence" value="ECO:0007669"/>
    <property type="project" value="InterPro"/>
</dbReference>
<dbReference type="KEGG" id="cace:CACET_c23290"/>
<name>A0A0D8I6H8_9CLOT</name>
<dbReference type="InterPro" id="IPR001789">
    <property type="entry name" value="Sig_transdc_resp-reg_receiver"/>
</dbReference>